<protein>
    <submittedName>
        <fullName evidence="1">Uncharacterized protein</fullName>
    </submittedName>
</protein>
<reference evidence="1" key="1">
    <citation type="submission" date="2018-02" db="EMBL/GenBank/DDBJ databases">
        <title>Rhizophora mucronata_Transcriptome.</title>
        <authorList>
            <person name="Meera S.P."/>
            <person name="Sreeshan A."/>
            <person name="Augustine A."/>
        </authorList>
    </citation>
    <scope>NUCLEOTIDE SEQUENCE</scope>
    <source>
        <tissue evidence="1">Leaf</tissue>
    </source>
</reference>
<dbReference type="EMBL" id="GGEC01072576">
    <property type="protein sequence ID" value="MBX53060.1"/>
    <property type="molecule type" value="Transcribed_RNA"/>
</dbReference>
<organism evidence="1">
    <name type="scientific">Rhizophora mucronata</name>
    <name type="common">Asiatic mangrove</name>
    <dbReference type="NCBI Taxonomy" id="61149"/>
    <lineage>
        <taxon>Eukaryota</taxon>
        <taxon>Viridiplantae</taxon>
        <taxon>Streptophyta</taxon>
        <taxon>Embryophyta</taxon>
        <taxon>Tracheophyta</taxon>
        <taxon>Spermatophyta</taxon>
        <taxon>Magnoliopsida</taxon>
        <taxon>eudicotyledons</taxon>
        <taxon>Gunneridae</taxon>
        <taxon>Pentapetalae</taxon>
        <taxon>rosids</taxon>
        <taxon>fabids</taxon>
        <taxon>Malpighiales</taxon>
        <taxon>Rhizophoraceae</taxon>
        <taxon>Rhizophora</taxon>
    </lineage>
</organism>
<name>A0A2P2PEC6_RHIMU</name>
<dbReference type="AlphaFoldDB" id="A0A2P2PEC6"/>
<sequence>MFDAYKLIPQGSLTCLQTMDTIVLVVYRLVK</sequence>
<proteinExistence type="predicted"/>
<evidence type="ECO:0000313" key="1">
    <source>
        <dbReference type="EMBL" id="MBX53060.1"/>
    </source>
</evidence>
<accession>A0A2P2PEC6</accession>